<protein>
    <submittedName>
        <fullName evidence="2">Uncharacterized protein</fullName>
    </submittedName>
</protein>
<dbReference type="Proteomes" id="UP000308652">
    <property type="component" value="Unassembled WGS sequence"/>
</dbReference>
<evidence type="ECO:0000313" key="2">
    <source>
        <dbReference type="EMBL" id="TFK31851.1"/>
    </source>
</evidence>
<gene>
    <name evidence="2" type="ORF">BDQ12DRAFT_671538</name>
</gene>
<sequence length="220" mass="24675">MNLTITIHETVIPYFWNHLKLLFTAIHLIVTLGIPLLYSISFAPRPSSSQWMEQREQSAAIDSNIERASVHSNPGGGINVDLAIIEAFKVKIEIIIGHWQMIQFGSGVLITAALTLPQLQTSHPDTQLLGLSSLFSALCGLVALLFTFIYLFNKELLVNPTTIIQWSEASVLPCVKYSLLWDMLSIPAVWFSWCCISFTISILQQIWNGFGTVYQGHFHL</sequence>
<organism evidence="2 3">
    <name type="scientific">Crucibulum laeve</name>
    <dbReference type="NCBI Taxonomy" id="68775"/>
    <lineage>
        <taxon>Eukaryota</taxon>
        <taxon>Fungi</taxon>
        <taxon>Dikarya</taxon>
        <taxon>Basidiomycota</taxon>
        <taxon>Agaricomycotina</taxon>
        <taxon>Agaricomycetes</taxon>
        <taxon>Agaricomycetidae</taxon>
        <taxon>Agaricales</taxon>
        <taxon>Agaricineae</taxon>
        <taxon>Nidulariaceae</taxon>
        <taxon>Crucibulum</taxon>
    </lineage>
</organism>
<keyword evidence="1" id="KW-0812">Transmembrane</keyword>
<reference evidence="2 3" key="1">
    <citation type="journal article" date="2019" name="Nat. Ecol. Evol.">
        <title>Megaphylogeny resolves global patterns of mushroom evolution.</title>
        <authorList>
            <person name="Varga T."/>
            <person name="Krizsan K."/>
            <person name="Foldi C."/>
            <person name="Dima B."/>
            <person name="Sanchez-Garcia M."/>
            <person name="Sanchez-Ramirez S."/>
            <person name="Szollosi G.J."/>
            <person name="Szarkandi J.G."/>
            <person name="Papp V."/>
            <person name="Albert L."/>
            <person name="Andreopoulos W."/>
            <person name="Angelini C."/>
            <person name="Antonin V."/>
            <person name="Barry K.W."/>
            <person name="Bougher N.L."/>
            <person name="Buchanan P."/>
            <person name="Buyck B."/>
            <person name="Bense V."/>
            <person name="Catcheside P."/>
            <person name="Chovatia M."/>
            <person name="Cooper J."/>
            <person name="Damon W."/>
            <person name="Desjardin D."/>
            <person name="Finy P."/>
            <person name="Geml J."/>
            <person name="Haridas S."/>
            <person name="Hughes K."/>
            <person name="Justo A."/>
            <person name="Karasinski D."/>
            <person name="Kautmanova I."/>
            <person name="Kiss B."/>
            <person name="Kocsube S."/>
            <person name="Kotiranta H."/>
            <person name="LaButti K.M."/>
            <person name="Lechner B.E."/>
            <person name="Liimatainen K."/>
            <person name="Lipzen A."/>
            <person name="Lukacs Z."/>
            <person name="Mihaltcheva S."/>
            <person name="Morgado L.N."/>
            <person name="Niskanen T."/>
            <person name="Noordeloos M.E."/>
            <person name="Ohm R.A."/>
            <person name="Ortiz-Santana B."/>
            <person name="Ovrebo C."/>
            <person name="Racz N."/>
            <person name="Riley R."/>
            <person name="Savchenko A."/>
            <person name="Shiryaev A."/>
            <person name="Soop K."/>
            <person name="Spirin V."/>
            <person name="Szebenyi C."/>
            <person name="Tomsovsky M."/>
            <person name="Tulloss R.E."/>
            <person name="Uehling J."/>
            <person name="Grigoriev I.V."/>
            <person name="Vagvolgyi C."/>
            <person name="Papp T."/>
            <person name="Martin F.M."/>
            <person name="Miettinen O."/>
            <person name="Hibbett D.S."/>
            <person name="Nagy L.G."/>
        </authorList>
    </citation>
    <scope>NUCLEOTIDE SEQUENCE [LARGE SCALE GENOMIC DNA]</scope>
    <source>
        <strain evidence="2 3">CBS 166.37</strain>
    </source>
</reference>
<feature type="transmembrane region" description="Helical" evidence="1">
    <location>
        <begin position="128"/>
        <end position="152"/>
    </location>
</feature>
<proteinExistence type="predicted"/>
<dbReference type="EMBL" id="ML213701">
    <property type="protein sequence ID" value="TFK31851.1"/>
    <property type="molecule type" value="Genomic_DNA"/>
</dbReference>
<name>A0A5C3LST8_9AGAR</name>
<feature type="transmembrane region" description="Helical" evidence="1">
    <location>
        <begin position="184"/>
        <end position="203"/>
    </location>
</feature>
<accession>A0A5C3LST8</accession>
<feature type="transmembrane region" description="Helical" evidence="1">
    <location>
        <begin position="96"/>
        <end position="116"/>
    </location>
</feature>
<dbReference type="AlphaFoldDB" id="A0A5C3LST8"/>
<feature type="transmembrane region" description="Helical" evidence="1">
    <location>
        <begin position="21"/>
        <end position="43"/>
    </location>
</feature>
<evidence type="ECO:0000313" key="3">
    <source>
        <dbReference type="Proteomes" id="UP000308652"/>
    </source>
</evidence>
<keyword evidence="1" id="KW-1133">Transmembrane helix</keyword>
<keyword evidence="1" id="KW-0472">Membrane</keyword>
<evidence type="ECO:0000256" key="1">
    <source>
        <dbReference type="SAM" id="Phobius"/>
    </source>
</evidence>
<keyword evidence="3" id="KW-1185">Reference proteome</keyword>